<dbReference type="Proteomes" id="UP001218218">
    <property type="component" value="Unassembled WGS sequence"/>
</dbReference>
<dbReference type="SUPFAM" id="SSF52374">
    <property type="entry name" value="Nucleotidylyl transferase"/>
    <property type="match status" value="1"/>
</dbReference>
<keyword evidence="7 9" id="KW-0030">Aminoacyl-tRNA synthetase</keyword>
<dbReference type="PANTHER" id="PTHR43311">
    <property type="entry name" value="GLUTAMATE--TRNA LIGASE"/>
    <property type="match status" value="1"/>
</dbReference>
<dbReference type="InterPro" id="IPR001412">
    <property type="entry name" value="aa-tRNA-synth_I_CS"/>
</dbReference>
<dbReference type="InterPro" id="IPR020061">
    <property type="entry name" value="Glu_tRNA_lig_a-bdl"/>
</dbReference>
<gene>
    <name evidence="13" type="ORF">DFH08DRAFT_859512</name>
</gene>
<dbReference type="Gene3D" id="3.90.800.10">
    <property type="entry name" value="Glutamyl-tRNA Synthetase, Domain 3"/>
    <property type="match status" value="1"/>
</dbReference>
<sequence>MTLLRFAPSPTGALHLGGLRMALYNHLYAKKNGGKWILRVEDTDSTRLVPGAVDGIRHALEWAGLEYDYGPGKGGPHAPYFQSERLDLYRSYTTKLLNSGHAYRCFCSLDTLSEIREKFARMGSGQSYDKRCLHLTEEESARRLRAGEKHIVRLNSSAPMPRRPTADLVFGHLKDAHGSLATDPVLLKSDGYPTYHLANVVDDHTMGITHVLRGEEWITSLPLHLDLYSALGLEPPEFAHIPILLNPDGTKMSKRNGDVKVEDYIRGGWERGAILNWLALAGWGTQYEADTPPESGSGSPTAETPAPTKNEHQSTAKEAPESTADQSPMLTSNKHLRTTKEAPESTKVMNMDELISEFEISAITHRSSSLDPGKLTFLNRQHLLRSAATPAGLADVASRVRAWMNKTESLNEISDELTTPEYIESVIRVLDSRLINIHDMVSLAPYLFFEPDYNSDEASRMLVGITADERSEIAESVYSALGTGPEDGEWSTSNLHEVLTTTRKRLATPRFLPVLRHALTGVKAGPPVADIMAVLGRDRTVARIRSAQQS</sequence>
<dbReference type="EC" id="6.1.1.17" evidence="2"/>
<dbReference type="Gene3D" id="3.40.50.620">
    <property type="entry name" value="HUPs"/>
    <property type="match status" value="1"/>
</dbReference>
<dbReference type="InterPro" id="IPR045462">
    <property type="entry name" value="aa-tRNA-synth_I_cd-bd"/>
</dbReference>
<feature type="region of interest" description="Disordered" evidence="10">
    <location>
        <begin position="288"/>
        <end position="348"/>
    </location>
</feature>
<evidence type="ECO:0000256" key="4">
    <source>
        <dbReference type="ARBA" id="ARBA00022741"/>
    </source>
</evidence>
<evidence type="ECO:0000256" key="5">
    <source>
        <dbReference type="ARBA" id="ARBA00022840"/>
    </source>
</evidence>
<keyword evidence="14" id="KW-1185">Reference proteome</keyword>
<evidence type="ECO:0000259" key="11">
    <source>
        <dbReference type="Pfam" id="PF00749"/>
    </source>
</evidence>
<dbReference type="AlphaFoldDB" id="A0AAD7EWC0"/>
<dbReference type="GO" id="GO:0004818">
    <property type="term" value="F:glutamate-tRNA ligase activity"/>
    <property type="evidence" value="ECO:0007669"/>
    <property type="project" value="UniProtKB-EC"/>
</dbReference>
<evidence type="ECO:0000256" key="1">
    <source>
        <dbReference type="ARBA" id="ARBA00007894"/>
    </source>
</evidence>
<evidence type="ECO:0000256" key="3">
    <source>
        <dbReference type="ARBA" id="ARBA00022598"/>
    </source>
</evidence>
<evidence type="ECO:0000313" key="13">
    <source>
        <dbReference type="EMBL" id="KAJ7352636.1"/>
    </source>
</evidence>
<evidence type="ECO:0000256" key="6">
    <source>
        <dbReference type="ARBA" id="ARBA00022917"/>
    </source>
</evidence>
<name>A0AAD7EWC0_9AGAR</name>
<dbReference type="CDD" id="cd00808">
    <property type="entry name" value="GluRS_core"/>
    <property type="match status" value="1"/>
</dbReference>
<dbReference type="InterPro" id="IPR000924">
    <property type="entry name" value="Glu/Gln-tRNA-synth"/>
</dbReference>
<feature type="domain" description="Aminoacyl-tRNA synthetase class I anticodon-binding" evidence="12">
    <location>
        <begin position="397"/>
        <end position="547"/>
    </location>
</feature>
<evidence type="ECO:0000256" key="9">
    <source>
        <dbReference type="RuleBase" id="RU363037"/>
    </source>
</evidence>
<dbReference type="Gene3D" id="1.10.1160.10">
    <property type="entry name" value="Glutamyl-trna Synthetase, Domain 2"/>
    <property type="match status" value="1"/>
</dbReference>
<dbReference type="NCBIfam" id="TIGR00464">
    <property type="entry name" value="gltX_bact"/>
    <property type="match status" value="1"/>
</dbReference>
<dbReference type="EMBL" id="JARIHO010000012">
    <property type="protein sequence ID" value="KAJ7352636.1"/>
    <property type="molecule type" value="Genomic_DNA"/>
</dbReference>
<dbReference type="SUPFAM" id="SSF48163">
    <property type="entry name" value="An anticodon-binding domain of class I aminoacyl-tRNA synthetases"/>
    <property type="match status" value="1"/>
</dbReference>
<reference evidence="13" key="1">
    <citation type="submission" date="2023-03" db="EMBL/GenBank/DDBJ databases">
        <title>Massive genome expansion in bonnet fungi (Mycena s.s.) driven by repeated elements and novel gene families across ecological guilds.</title>
        <authorList>
            <consortium name="Lawrence Berkeley National Laboratory"/>
            <person name="Harder C.B."/>
            <person name="Miyauchi S."/>
            <person name="Viragh M."/>
            <person name="Kuo A."/>
            <person name="Thoen E."/>
            <person name="Andreopoulos B."/>
            <person name="Lu D."/>
            <person name="Skrede I."/>
            <person name="Drula E."/>
            <person name="Henrissat B."/>
            <person name="Morin E."/>
            <person name="Kohler A."/>
            <person name="Barry K."/>
            <person name="LaButti K."/>
            <person name="Morin E."/>
            <person name="Salamov A."/>
            <person name="Lipzen A."/>
            <person name="Mereny Z."/>
            <person name="Hegedus B."/>
            <person name="Baldrian P."/>
            <person name="Stursova M."/>
            <person name="Weitz H."/>
            <person name="Taylor A."/>
            <person name="Grigoriev I.V."/>
            <person name="Nagy L.G."/>
            <person name="Martin F."/>
            <person name="Kauserud H."/>
        </authorList>
    </citation>
    <scope>NUCLEOTIDE SEQUENCE</scope>
    <source>
        <strain evidence="13">CBHHK002</strain>
    </source>
</reference>
<dbReference type="InterPro" id="IPR033910">
    <property type="entry name" value="GluRS_core"/>
</dbReference>
<evidence type="ECO:0000256" key="7">
    <source>
        <dbReference type="ARBA" id="ARBA00023146"/>
    </source>
</evidence>
<dbReference type="GO" id="GO:0008270">
    <property type="term" value="F:zinc ion binding"/>
    <property type="evidence" value="ECO:0007669"/>
    <property type="project" value="InterPro"/>
</dbReference>
<protein>
    <recommendedName>
        <fullName evidence="2">glutamate--tRNA ligase</fullName>
        <ecNumber evidence="2">6.1.1.17</ecNumber>
    </recommendedName>
    <alternativeName>
        <fullName evidence="8">Glutamyl-tRNA synthetase</fullName>
    </alternativeName>
</protein>
<feature type="domain" description="Glutamyl/glutaminyl-tRNA synthetase class Ib catalytic" evidence="11">
    <location>
        <begin position="4"/>
        <end position="286"/>
    </location>
</feature>
<proteinExistence type="inferred from homology"/>
<keyword evidence="3 9" id="KW-0436">Ligase</keyword>
<evidence type="ECO:0000259" key="12">
    <source>
        <dbReference type="Pfam" id="PF19269"/>
    </source>
</evidence>
<dbReference type="InterPro" id="IPR020058">
    <property type="entry name" value="Glu/Gln-tRNA-synth_Ib_cat-dom"/>
</dbReference>
<dbReference type="Gene3D" id="1.10.10.350">
    <property type="match status" value="1"/>
</dbReference>
<feature type="compositionally biased region" description="Basic and acidic residues" evidence="10">
    <location>
        <begin position="309"/>
        <end position="320"/>
    </location>
</feature>
<dbReference type="PROSITE" id="PS00178">
    <property type="entry name" value="AA_TRNA_LIGASE_I"/>
    <property type="match status" value="1"/>
</dbReference>
<accession>A0AAD7EWC0</accession>
<dbReference type="InterPro" id="IPR008925">
    <property type="entry name" value="aa_tRNA-synth_I_cd-bd_sf"/>
</dbReference>
<dbReference type="PRINTS" id="PR00987">
    <property type="entry name" value="TRNASYNTHGLU"/>
</dbReference>
<dbReference type="InterPro" id="IPR014729">
    <property type="entry name" value="Rossmann-like_a/b/a_fold"/>
</dbReference>
<evidence type="ECO:0000256" key="10">
    <source>
        <dbReference type="SAM" id="MobiDB-lite"/>
    </source>
</evidence>
<dbReference type="HAMAP" id="MF_00022">
    <property type="entry name" value="Glu_tRNA_synth_type1"/>
    <property type="match status" value="1"/>
</dbReference>
<comment type="similarity">
    <text evidence="1">Belongs to the class-I aminoacyl-tRNA synthetase family. Glutamate--tRNA ligase type 1 subfamily.</text>
</comment>
<comment type="caution">
    <text evidence="13">The sequence shown here is derived from an EMBL/GenBank/DDBJ whole genome shotgun (WGS) entry which is preliminary data.</text>
</comment>
<dbReference type="InterPro" id="IPR049940">
    <property type="entry name" value="GluQ/Sye"/>
</dbReference>
<feature type="compositionally biased region" description="Polar residues" evidence="10">
    <location>
        <begin position="323"/>
        <end position="333"/>
    </location>
</feature>
<organism evidence="13 14">
    <name type="scientific">Mycena albidolilacea</name>
    <dbReference type="NCBI Taxonomy" id="1033008"/>
    <lineage>
        <taxon>Eukaryota</taxon>
        <taxon>Fungi</taxon>
        <taxon>Dikarya</taxon>
        <taxon>Basidiomycota</taxon>
        <taxon>Agaricomycotina</taxon>
        <taxon>Agaricomycetes</taxon>
        <taxon>Agaricomycetidae</taxon>
        <taxon>Agaricales</taxon>
        <taxon>Marasmiineae</taxon>
        <taxon>Mycenaceae</taxon>
        <taxon>Mycena</taxon>
    </lineage>
</organism>
<evidence type="ECO:0000256" key="8">
    <source>
        <dbReference type="ARBA" id="ARBA00030865"/>
    </source>
</evidence>
<dbReference type="GO" id="GO:0000049">
    <property type="term" value="F:tRNA binding"/>
    <property type="evidence" value="ECO:0007669"/>
    <property type="project" value="InterPro"/>
</dbReference>
<dbReference type="GO" id="GO:0005524">
    <property type="term" value="F:ATP binding"/>
    <property type="evidence" value="ECO:0007669"/>
    <property type="project" value="UniProtKB-KW"/>
</dbReference>
<keyword evidence="6 9" id="KW-0648">Protein biosynthesis</keyword>
<evidence type="ECO:0000313" key="14">
    <source>
        <dbReference type="Proteomes" id="UP001218218"/>
    </source>
</evidence>
<dbReference type="GO" id="GO:0005739">
    <property type="term" value="C:mitochondrion"/>
    <property type="evidence" value="ECO:0007669"/>
    <property type="project" value="TreeGrafter"/>
</dbReference>
<evidence type="ECO:0000256" key="2">
    <source>
        <dbReference type="ARBA" id="ARBA00012835"/>
    </source>
</evidence>
<dbReference type="Pfam" id="PF00749">
    <property type="entry name" value="tRNA-synt_1c"/>
    <property type="match status" value="1"/>
</dbReference>
<keyword evidence="4 9" id="KW-0547">Nucleotide-binding</keyword>
<dbReference type="InterPro" id="IPR020751">
    <property type="entry name" value="aa-tRNA-synth_I_codon-bd_sub2"/>
</dbReference>
<dbReference type="PANTHER" id="PTHR43311:SF2">
    <property type="entry name" value="GLUTAMATE--TRNA LIGASE, MITOCHONDRIAL-RELATED"/>
    <property type="match status" value="1"/>
</dbReference>
<dbReference type="GO" id="GO:0006424">
    <property type="term" value="P:glutamyl-tRNA aminoacylation"/>
    <property type="evidence" value="ECO:0007669"/>
    <property type="project" value="InterPro"/>
</dbReference>
<dbReference type="Pfam" id="PF19269">
    <property type="entry name" value="Anticodon_2"/>
    <property type="match status" value="1"/>
</dbReference>
<keyword evidence="5 9" id="KW-0067">ATP-binding</keyword>
<dbReference type="InterPro" id="IPR004527">
    <property type="entry name" value="Glu-tRNA-ligase_bac/mito"/>
</dbReference>